<proteinExistence type="predicted"/>
<dbReference type="AlphaFoldDB" id="A0A4U1BFY5"/>
<protein>
    <submittedName>
        <fullName evidence="1">Type IV pilus modification protein PilV</fullName>
    </submittedName>
</protein>
<dbReference type="Proteomes" id="UP000305675">
    <property type="component" value="Unassembled WGS sequence"/>
</dbReference>
<dbReference type="InterPro" id="IPR012902">
    <property type="entry name" value="N_methyl_site"/>
</dbReference>
<comment type="caution">
    <text evidence="1">The sequence shown here is derived from an EMBL/GenBank/DDBJ whole genome shotgun (WGS) entry which is preliminary data.</text>
</comment>
<reference evidence="1 2" key="1">
    <citation type="submission" date="2019-04" db="EMBL/GenBank/DDBJ databases">
        <authorList>
            <person name="Hwang J.C."/>
        </authorList>
    </citation>
    <scope>NUCLEOTIDE SEQUENCE [LARGE SCALE GENOMIC DNA]</scope>
    <source>
        <strain evidence="1 2">IMCC35002</strain>
    </source>
</reference>
<dbReference type="EMBL" id="SWCJ01000022">
    <property type="protein sequence ID" value="TKB50195.1"/>
    <property type="molecule type" value="Genomic_DNA"/>
</dbReference>
<dbReference type="OrthoDB" id="5741561at2"/>
<name>A0A4U1BFY5_9GAMM</name>
<dbReference type="NCBIfam" id="TIGR02523">
    <property type="entry name" value="type_IV_pilV"/>
    <property type="match status" value="1"/>
</dbReference>
<evidence type="ECO:0000313" key="1">
    <source>
        <dbReference type="EMBL" id="TKB50195.1"/>
    </source>
</evidence>
<dbReference type="RefSeq" id="WP_136865101.1">
    <property type="nucleotide sequence ID" value="NZ_SWCJ01000022.1"/>
</dbReference>
<organism evidence="1 2">
    <name type="scientific">Ferrimonas aestuarii</name>
    <dbReference type="NCBI Taxonomy" id="2569539"/>
    <lineage>
        <taxon>Bacteria</taxon>
        <taxon>Pseudomonadati</taxon>
        <taxon>Pseudomonadota</taxon>
        <taxon>Gammaproteobacteria</taxon>
        <taxon>Alteromonadales</taxon>
        <taxon>Ferrimonadaceae</taxon>
        <taxon>Ferrimonas</taxon>
    </lineage>
</organism>
<gene>
    <name evidence="1" type="primary">pilV</name>
    <name evidence="1" type="ORF">FCL42_19480</name>
</gene>
<evidence type="ECO:0000313" key="2">
    <source>
        <dbReference type="Proteomes" id="UP000305675"/>
    </source>
</evidence>
<keyword evidence="2" id="KW-1185">Reference proteome</keyword>
<dbReference type="InterPro" id="IPR013362">
    <property type="entry name" value="Pilus_4_PilV"/>
</dbReference>
<sequence length="188" mass="20607">MTIASQQGASLVEVLVSLLILAFGLLGALKLHSATLQNSQDVLQRSRASQLALSIIELMRLNTSEITQYQGRYQHGSLAAPAVDCHSELTETPRCTPPQLRLWQLYLWQLQLTGARERLEDSPRLLPEAQGCIGIDGANVEVVISWRGRQSLFDAGAEGEAGALDERSDCGNASDYRRSVRLVSVLHL</sequence>
<dbReference type="Pfam" id="PF07963">
    <property type="entry name" value="N_methyl"/>
    <property type="match status" value="1"/>
</dbReference>
<accession>A0A4U1BFY5</accession>